<evidence type="ECO:0000256" key="6">
    <source>
        <dbReference type="ARBA" id="ARBA00023002"/>
    </source>
</evidence>
<dbReference type="Pfam" id="PF02866">
    <property type="entry name" value="Ldh_1_C"/>
    <property type="match status" value="1"/>
</dbReference>
<evidence type="ECO:0000256" key="5">
    <source>
        <dbReference type="ARBA" id="ARBA00022532"/>
    </source>
</evidence>
<evidence type="ECO:0000313" key="10">
    <source>
        <dbReference type="Proteomes" id="UP000076502"/>
    </source>
</evidence>
<comment type="similarity">
    <text evidence="1">Belongs to the LDH/MDH superfamily. MDH type 1 family.</text>
</comment>
<dbReference type="EC" id="1.1.1.37" evidence="3"/>
<proteinExistence type="inferred from homology"/>
<keyword evidence="7" id="KW-0520">NAD</keyword>
<evidence type="ECO:0000256" key="1">
    <source>
        <dbReference type="ARBA" id="ARBA00008824"/>
    </source>
</evidence>
<dbReference type="InterPro" id="IPR001236">
    <property type="entry name" value="Lactate/malate_DH_N"/>
</dbReference>
<evidence type="ECO:0000256" key="2">
    <source>
        <dbReference type="ARBA" id="ARBA00011738"/>
    </source>
</evidence>
<dbReference type="InterPro" id="IPR036400">
    <property type="entry name" value="Cyt_B5-like_heme/steroid_sf"/>
</dbReference>
<evidence type="ECO:0000259" key="8">
    <source>
        <dbReference type="SMART" id="SM01117"/>
    </source>
</evidence>
<keyword evidence="10" id="KW-1185">Reference proteome</keyword>
<dbReference type="SMART" id="SM01117">
    <property type="entry name" value="Cyt-b5"/>
    <property type="match status" value="1"/>
</dbReference>
<evidence type="ECO:0000313" key="9">
    <source>
        <dbReference type="EMBL" id="KZC10468.1"/>
    </source>
</evidence>
<accession>A0A154PGM6</accession>
<dbReference type="SUPFAM" id="SSF51735">
    <property type="entry name" value="NAD(P)-binding Rossmann-fold domains"/>
    <property type="match status" value="1"/>
</dbReference>
<dbReference type="FunFam" id="3.40.50.720:FF:000268">
    <property type="entry name" value="Malate dehydrogenase"/>
    <property type="match status" value="1"/>
</dbReference>
<reference evidence="9 10" key="1">
    <citation type="submission" date="2015-07" db="EMBL/GenBank/DDBJ databases">
        <title>The genome of Dufourea novaeangliae.</title>
        <authorList>
            <person name="Pan H."/>
            <person name="Kapheim K."/>
        </authorList>
    </citation>
    <scope>NUCLEOTIDE SEQUENCE [LARGE SCALE GENOMIC DNA]</scope>
    <source>
        <strain evidence="9">0120121106</strain>
        <tissue evidence="9">Whole body</tissue>
    </source>
</reference>
<dbReference type="GO" id="GO:0005739">
    <property type="term" value="C:mitochondrion"/>
    <property type="evidence" value="ECO:0007669"/>
    <property type="project" value="TreeGrafter"/>
</dbReference>
<feature type="domain" description="Cytochrome b5 heme-binding" evidence="8">
    <location>
        <begin position="36"/>
        <end position="108"/>
    </location>
</feature>
<protein>
    <recommendedName>
        <fullName evidence="4">Malate dehydrogenase, mitochondrial</fullName>
        <ecNumber evidence="3">1.1.1.37</ecNumber>
    </recommendedName>
</protein>
<dbReference type="SUPFAM" id="SSF55856">
    <property type="entry name" value="Cytochrome b5-like heme/steroid binding domain"/>
    <property type="match status" value="1"/>
</dbReference>
<evidence type="ECO:0000256" key="7">
    <source>
        <dbReference type="ARBA" id="ARBA00023027"/>
    </source>
</evidence>
<dbReference type="Pfam" id="PF00056">
    <property type="entry name" value="Ldh_1_N"/>
    <property type="match status" value="1"/>
</dbReference>
<dbReference type="Proteomes" id="UP000076502">
    <property type="component" value="Unassembled WGS sequence"/>
</dbReference>
<dbReference type="EMBL" id="KQ434890">
    <property type="protein sequence ID" value="KZC10468.1"/>
    <property type="molecule type" value="Genomic_DNA"/>
</dbReference>
<sequence length="586" mass="65567">MSLVKQLLSCEDDTCYKISMNVTNTLHSICKNNKFFLPTEVAVHNSNVDCWVSYNGGVYDLTGLCKDWARRKEIQPLVAHAGKDISHWFDHDKNDIKHYVHPVTGILVPYCPHGPIPDVIPHVVPASSWRPLDKCPWWLDESYRKGYLTKNARPCRILNVLTGTQFVMMVCEEDTVRRIQERALIYNKNGRSYTWKFEGKELNLDLTLTENGIPDERDRFVACGLPDDYYVPCLISRCNALKICYTQFNSFSSKSMKVAILGAASKTGSCLSLFLKQSPLIDELAIYDNKCTYGLALDLNYIDTRCKVSTCSSSEACLKRTLDGAKIVMIIADRLTKKELNPDDVLRCNADTLSDLLPNIIKYCPQAMVAVAMHPINSLIPLALEMYKKAGVHDYNRLFGVISLECLRANTFAAEVIGIEPECITIPVIGGSCSETCIPIFSRAKPCNKISQQEASRLTKAVRFADDEISEISKKKERTCFAMAFGAARFCMSLCKALRHQHDVVECAYVRSYVIPDVTYFAAPLALGPDGIQKHLGIPPLNDYERKLLNATVPTLQSAIALGEALALGHEHFSSERNQLNSPHTS</sequence>
<dbReference type="Gene3D" id="3.40.50.720">
    <property type="entry name" value="NAD(P)-binding Rossmann-like Domain"/>
    <property type="match status" value="1"/>
</dbReference>
<dbReference type="SUPFAM" id="SSF56327">
    <property type="entry name" value="LDH C-terminal domain-like"/>
    <property type="match status" value="1"/>
</dbReference>
<dbReference type="PANTHER" id="PTHR11540">
    <property type="entry name" value="MALATE AND LACTATE DEHYDROGENASE"/>
    <property type="match status" value="1"/>
</dbReference>
<dbReference type="Gene3D" id="3.90.110.10">
    <property type="entry name" value="Lactate dehydrogenase/glycoside hydrolase, family 4, C-terminal"/>
    <property type="match status" value="1"/>
</dbReference>
<dbReference type="InterPro" id="IPR022383">
    <property type="entry name" value="Lactate/malate_DH_C"/>
</dbReference>
<keyword evidence="5" id="KW-0816">Tricarboxylic acid cycle</keyword>
<dbReference type="GO" id="GO:0030060">
    <property type="term" value="F:L-malate dehydrogenase (NAD+) activity"/>
    <property type="evidence" value="ECO:0007669"/>
    <property type="project" value="UniProtKB-EC"/>
</dbReference>
<dbReference type="PANTHER" id="PTHR11540:SF16">
    <property type="entry name" value="MALATE DEHYDROGENASE, MITOCHONDRIAL"/>
    <property type="match status" value="1"/>
</dbReference>
<name>A0A154PGM6_DUFNO</name>
<dbReference type="OrthoDB" id="755699at2759"/>
<dbReference type="Gene3D" id="3.10.120.10">
    <property type="entry name" value="Cytochrome b5-like heme/steroid binding domain"/>
    <property type="match status" value="1"/>
</dbReference>
<dbReference type="Pfam" id="PF00173">
    <property type="entry name" value="Cyt-b5"/>
    <property type="match status" value="1"/>
</dbReference>
<evidence type="ECO:0000256" key="4">
    <source>
        <dbReference type="ARBA" id="ARBA00016075"/>
    </source>
</evidence>
<organism evidence="9 10">
    <name type="scientific">Dufourea novaeangliae</name>
    <name type="common">Sweat bee</name>
    <dbReference type="NCBI Taxonomy" id="178035"/>
    <lineage>
        <taxon>Eukaryota</taxon>
        <taxon>Metazoa</taxon>
        <taxon>Ecdysozoa</taxon>
        <taxon>Arthropoda</taxon>
        <taxon>Hexapoda</taxon>
        <taxon>Insecta</taxon>
        <taxon>Pterygota</taxon>
        <taxon>Neoptera</taxon>
        <taxon>Endopterygota</taxon>
        <taxon>Hymenoptera</taxon>
        <taxon>Apocrita</taxon>
        <taxon>Aculeata</taxon>
        <taxon>Apoidea</taxon>
        <taxon>Anthophila</taxon>
        <taxon>Halictidae</taxon>
        <taxon>Rophitinae</taxon>
        <taxon>Dufourea</taxon>
    </lineage>
</organism>
<dbReference type="InterPro" id="IPR001199">
    <property type="entry name" value="Cyt_B5-like_heme/steroid-bd"/>
</dbReference>
<keyword evidence="6" id="KW-0560">Oxidoreductase</keyword>
<comment type="subunit">
    <text evidence="2">Homodimer.</text>
</comment>
<dbReference type="GO" id="GO:0006099">
    <property type="term" value="P:tricarboxylic acid cycle"/>
    <property type="evidence" value="ECO:0007669"/>
    <property type="project" value="UniProtKB-KW"/>
</dbReference>
<dbReference type="AlphaFoldDB" id="A0A154PGM6"/>
<dbReference type="InterPro" id="IPR036291">
    <property type="entry name" value="NAD(P)-bd_dom_sf"/>
</dbReference>
<dbReference type="STRING" id="178035.A0A154PGM6"/>
<evidence type="ECO:0000256" key="3">
    <source>
        <dbReference type="ARBA" id="ARBA00012995"/>
    </source>
</evidence>
<dbReference type="InterPro" id="IPR015955">
    <property type="entry name" value="Lactate_DH/Glyco_Ohase_4_C"/>
</dbReference>
<gene>
    <name evidence="9" type="ORF">WN55_01897</name>
</gene>